<reference evidence="1" key="1">
    <citation type="submission" date="2021-02" db="EMBL/GenBank/DDBJ databases">
        <authorList>
            <person name="Dougan E. K."/>
            <person name="Rhodes N."/>
            <person name="Thang M."/>
            <person name="Chan C."/>
        </authorList>
    </citation>
    <scope>NUCLEOTIDE SEQUENCE</scope>
</reference>
<evidence type="ECO:0000313" key="2">
    <source>
        <dbReference type="Proteomes" id="UP000604046"/>
    </source>
</evidence>
<dbReference type="OrthoDB" id="424118at2759"/>
<dbReference type="Proteomes" id="UP000604046">
    <property type="component" value="Unassembled WGS sequence"/>
</dbReference>
<proteinExistence type="predicted"/>
<evidence type="ECO:0000313" key="1">
    <source>
        <dbReference type="EMBL" id="CAE7243456.1"/>
    </source>
</evidence>
<keyword evidence="2" id="KW-1185">Reference proteome</keyword>
<accession>A0A812LM62</accession>
<dbReference type="AlphaFoldDB" id="A0A812LM62"/>
<dbReference type="EMBL" id="CAJNDS010001001">
    <property type="protein sequence ID" value="CAE7243456.1"/>
    <property type="molecule type" value="Genomic_DNA"/>
</dbReference>
<protein>
    <submittedName>
        <fullName evidence="1">Uncharacterized protein</fullName>
    </submittedName>
</protein>
<comment type="caution">
    <text evidence="1">The sequence shown here is derived from an EMBL/GenBank/DDBJ whole genome shotgun (WGS) entry which is preliminary data.</text>
</comment>
<sequence>MAKERPEKRQRLTPNDWKSKLFNLFHVNAAVILKLLDCRRDKEDIDDWRPCSVAVAAQMFGSGKTTLGRNFINQLNNENTKGFIQKKLTGDGWRDKLTLAQRAESKHNNLNGCKTLHDVAKELDYDQFRALSSTGARDIAQYIFGLADATVAKALFVHFDKIGNLQGNVRDLRKAVRQVWNRMLQHQGDMPRIYFYLSGKSVPLNSIGGSGSPMGTKWIILDLLKDLMPDEAAWPQTWLYLILLAQLCLPCQRETLLPVGSDEHSLDRLLGRLNVYISKPEQPINGMSDAFYICHMKMIDRFVRGRYASDCRVQLMRVQEPKLRTFWSTWSHNVLLCKLACTHKGAIPGGAT</sequence>
<organism evidence="1 2">
    <name type="scientific">Symbiodinium natans</name>
    <dbReference type="NCBI Taxonomy" id="878477"/>
    <lineage>
        <taxon>Eukaryota</taxon>
        <taxon>Sar</taxon>
        <taxon>Alveolata</taxon>
        <taxon>Dinophyceae</taxon>
        <taxon>Suessiales</taxon>
        <taxon>Symbiodiniaceae</taxon>
        <taxon>Symbiodinium</taxon>
    </lineage>
</organism>
<gene>
    <name evidence="1" type="ORF">SNAT2548_LOCUS11291</name>
</gene>
<name>A0A812LM62_9DINO</name>